<proteinExistence type="predicted"/>
<gene>
    <name evidence="2" type="ORF">ERS852510_00947</name>
</gene>
<feature type="transmembrane region" description="Helical" evidence="1">
    <location>
        <begin position="86"/>
        <end position="103"/>
    </location>
</feature>
<keyword evidence="1" id="KW-0812">Transmembrane</keyword>
<evidence type="ECO:0000313" key="2">
    <source>
        <dbReference type="EMBL" id="CUP14607.1"/>
    </source>
</evidence>
<feature type="transmembrane region" description="Helical" evidence="1">
    <location>
        <begin position="207"/>
        <end position="226"/>
    </location>
</feature>
<protein>
    <recommendedName>
        <fullName evidence="4">Transmembrane protein</fullName>
    </recommendedName>
</protein>
<evidence type="ECO:0000256" key="1">
    <source>
        <dbReference type="SAM" id="Phobius"/>
    </source>
</evidence>
<feature type="transmembrane region" description="Helical" evidence="1">
    <location>
        <begin position="57"/>
        <end position="77"/>
    </location>
</feature>
<feature type="transmembrane region" description="Helical" evidence="1">
    <location>
        <begin position="232"/>
        <end position="252"/>
    </location>
</feature>
<dbReference type="RefSeq" id="WP_035449502.1">
    <property type="nucleotide sequence ID" value="NZ_BQNO01000001.1"/>
</dbReference>
<keyword evidence="1" id="KW-0472">Membrane</keyword>
<name>A0A174KWT6_BACUN</name>
<evidence type="ECO:0008006" key="4">
    <source>
        <dbReference type="Google" id="ProtNLM"/>
    </source>
</evidence>
<feature type="transmembrane region" description="Helical" evidence="1">
    <location>
        <begin position="148"/>
        <end position="163"/>
    </location>
</feature>
<accession>A0A174KWT6</accession>
<keyword evidence="1" id="KW-1133">Transmembrane helix</keyword>
<sequence>MMTRNSALDKFLLSRKFIVCIIVLQFILLPIATKGFRWENIGDLIIYTLSHALIQGMYPYAWTFQIVSLVMLMLLVLRRVTMSRWFMFYVGGCYVLYAIVQNVAVTDKYGFSIVTVNVVMMLLVALLWMREAWRGSSMLTFGNLNRRTAWLIPVALFCLWWPMDMMRGAEPDFSPIHLFAGGSAMAFCPMTPVFLVLLLLSKENIDLTLLRVTALVGFIIGCYNMGNFATDAGFYLGLYHLPLVGISLYALLKSKRKNKI</sequence>
<dbReference type="Proteomes" id="UP000095766">
    <property type="component" value="Unassembled WGS sequence"/>
</dbReference>
<reference evidence="2 3" key="1">
    <citation type="submission" date="2015-09" db="EMBL/GenBank/DDBJ databases">
        <authorList>
            <consortium name="Pathogen Informatics"/>
        </authorList>
    </citation>
    <scope>NUCLEOTIDE SEQUENCE [LARGE SCALE GENOMIC DNA]</scope>
    <source>
        <strain evidence="2 3">2789STDY5834898</strain>
    </source>
</reference>
<dbReference type="AlphaFoldDB" id="A0A174KWT6"/>
<organism evidence="2 3">
    <name type="scientific">Bacteroides uniformis</name>
    <dbReference type="NCBI Taxonomy" id="820"/>
    <lineage>
        <taxon>Bacteria</taxon>
        <taxon>Pseudomonadati</taxon>
        <taxon>Bacteroidota</taxon>
        <taxon>Bacteroidia</taxon>
        <taxon>Bacteroidales</taxon>
        <taxon>Bacteroidaceae</taxon>
        <taxon>Bacteroides</taxon>
    </lineage>
</organism>
<evidence type="ECO:0000313" key="3">
    <source>
        <dbReference type="Proteomes" id="UP000095766"/>
    </source>
</evidence>
<dbReference type="EMBL" id="CZAO01000003">
    <property type="protein sequence ID" value="CUP14607.1"/>
    <property type="molecule type" value="Genomic_DNA"/>
</dbReference>
<feature type="transmembrane region" description="Helical" evidence="1">
    <location>
        <begin position="109"/>
        <end position="128"/>
    </location>
</feature>
<feature type="transmembrane region" description="Helical" evidence="1">
    <location>
        <begin position="175"/>
        <end position="200"/>
    </location>
</feature>